<name>A0A0G4MJX3_VERLO</name>
<gene>
    <name evidence="2" type="ORF">BN1708_019480</name>
</gene>
<evidence type="ECO:0000313" key="2">
    <source>
        <dbReference type="EMBL" id="CRK34474.1"/>
    </source>
</evidence>
<accession>A0A0G4MJX3</accession>
<dbReference type="EMBL" id="CVQH01022988">
    <property type="protein sequence ID" value="CRK34474.1"/>
    <property type="molecule type" value="Genomic_DNA"/>
</dbReference>
<sequence>VCVREHCAGPAPDPREQGRRERYRTATDERSIANG</sequence>
<organism evidence="2 3">
    <name type="scientific">Verticillium longisporum</name>
    <name type="common">Verticillium dahliae var. longisporum</name>
    <dbReference type="NCBI Taxonomy" id="100787"/>
    <lineage>
        <taxon>Eukaryota</taxon>
        <taxon>Fungi</taxon>
        <taxon>Dikarya</taxon>
        <taxon>Ascomycota</taxon>
        <taxon>Pezizomycotina</taxon>
        <taxon>Sordariomycetes</taxon>
        <taxon>Hypocreomycetidae</taxon>
        <taxon>Glomerellales</taxon>
        <taxon>Plectosphaerellaceae</taxon>
        <taxon>Verticillium</taxon>
    </lineage>
</organism>
<feature type="region of interest" description="Disordered" evidence="1">
    <location>
        <begin position="1"/>
        <end position="35"/>
    </location>
</feature>
<evidence type="ECO:0000313" key="3">
    <source>
        <dbReference type="Proteomes" id="UP000044602"/>
    </source>
</evidence>
<reference evidence="2 3" key="1">
    <citation type="submission" date="2015-05" db="EMBL/GenBank/DDBJ databases">
        <authorList>
            <person name="Wang D.B."/>
            <person name="Wang M."/>
        </authorList>
    </citation>
    <scope>NUCLEOTIDE SEQUENCE [LARGE SCALE GENOMIC DNA]</scope>
    <source>
        <strain evidence="2">VL1</strain>
    </source>
</reference>
<proteinExistence type="predicted"/>
<dbReference type="Proteomes" id="UP000044602">
    <property type="component" value="Unassembled WGS sequence"/>
</dbReference>
<feature type="non-terminal residue" evidence="2">
    <location>
        <position position="1"/>
    </location>
</feature>
<evidence type="ECO:0000256" key="1">
    <source>
        <dbReference type="SAM" id="MobiDB-lite"/>
    </source>
</evidence>
<keyword evidence="3" id="KW-1185">Reference proteome</keyword>
<protein>
    <submittedName>
        <fullName evidence="2">Uncharacterized protein</fullName>
    </submittedName>
</protein>
<dbReference type="AlphaFoldDB" id="A0A0G4MJX3"/>